<dbReference type="KEGG" id="tsy:THSYN_04685"/>
<dbReference type="EMBL" id="CP020370">
    <property type="protein sequence ID" value="AUB80319.1"/>
    <property type="molecule type" value="Genomic_DNA"/>
</dbReference>
<dbReference type="AlphaFoldDB" id="A0A2K8U4I5"/>
<sequence>MAGIMIEAKKSAMSPAKIKPVLTHKRIDDLFDKCTLEYIDHLVRDMKLPQYFTISDIPDDGPCRLYFDPLIKDFEASLADTLSQRTIRKHIFILAALVDFLCFDCGVRNFDDLTVGMVNSGFRRWFASKIGSATEGEVKTAVRKFFLFLAKEKGFANEKILRSQQPK</sequence>
<evidence type="ECO:0000313" key="2">
    <source>
        <dbReference type="Proteomes" id="UP000232638"/>
    </source>
</evidence>
<gene>
    <name evidence="1" type="ORF">THSYN_04685</name>
</gene>
<accession>A0A2K8U4I5</accession>
<reference evidence="1 2" key="1">
    <citation type="submission" date="2017-03" db="EMBL/GenBank/DDBJ databases">
        <title>Complete genome sequence of Candidatus 'Thiodictyon syntrophicum' sp. nov. strain Cad16T, a photolithoautotroph purple sulfur bacterium isolated from an alpine meromictic lake.</title>
        <authorList>
            <person name="Luedin S.M."/>
            <person name="Pothier J.F."/>
            <person name="Danza F."/>
            <person name="Storelli N."/>
            <person name="Wittwer M."/>
            <person name="Tonolla M."/>
        </authorList>
    </citation>
    <scope>NUCLEOTIDE SEQUENCE [LARGE SCALE GENOMIC DNA]</scope>
    <source>
        <strain evidence="1 2">Cad16T</strain>
    </source>
</reference>
<dbReference type="Proteomes" id="UP000232638">
    <property type="component" value="Chromosome"/>
</dbReference>
<evidence type="ECO:0000313" key="1">
    <source>
        <dbReference type="EMBL" id="AUB80319.1"/>
    </source>
</evidence>
<proteinExistence type="predicted"/>
<keyword evidence="2" id="KW-1185">Reference proteome</keyword>
<protein>
    <recommendedName>
        <fullName evidence="3">Core-binding (CB) domain-containing protein</fullName>
    </recommendedName>
</protein>
<evidence type="ECO:0008006" key="3">
    <source>
        <dbReference type="Google" id="ProtNLM"/>
    </source>
</evidence>
<name>A0A2K8U4I5_9GAMM</name>
<organism evidence="1 2">
    <name type="scientific">Candidatus Thiodictyon syntrophicum</name>
    <dbReference type="NCBI Taxonomy" id="1166950"/>
    <lineage>
        <taxon>Bacteria</taxon>
        <taxon>Pseudomonadati</taxon>
        <taxon>Pseudomonadota</taxon>
        <taxon>Gammaproteobacteria</taxon>
        <taxon>Chromatiales</taxon>
        <taxon>Chromatiaceae</taxon>
        <taxon>Thiodictyon</taxon>
    </lineage>
</organism>